<sequence>RSLKVRYRKLDLEHLTPESAIRLHCVARQLGMLSGLRELNLNSTRLSGNLHQILCDLQAPLESLDLGNCCLVPDDLTFL</sequence>
<reference evidence="5 6" key="1">
    <citation type="submission" date="2019-09" db="EMBL/GenBank/DDBJ databases">
        <title>Bird 10,000 Genomes (B10K) Project - Family phase.</title>
        <authorList>
            <person name="Zhang G."/>
        </authorList>
    </citation>
    <scope>NUCLEOTIDE SEQUENCE [LARGE SCALE GENOMIC DNA]</scope>
    <source>
        <strain evidence="5">B10K-DU-001-74</strain>
        <tissue evidence="5">Muscle</tissue>
    </source>
</reference>
<evidence type="ECO:0000256" key="1">
    <source>
        <dbReference type="ARBA" id="ARBA00004496"/>
    </source>
</evidence>
<dbReference type="InterPro" id="IPR050694">
    <property type="entry name" value="LRRC14/PRAME"/>
</dbReference>
<evidence type="ECO:0000256" key="4">
    <source>
        <dbReference type="ARBA" id="ARBA00022737"/>
    </source>
</evidence>
<dbReference type="EMBL" id="VXBF01012126">
    <property type="protein sequence ID" value="NXM89084.1"/>
    <property type="molecule type" value="Genomic_DNA"/>
</dbReference>
<dbReference type="Gene3D" id="3.80.10.10">
    <property type="entry name" value="Ribonuclease Inhibitor"/>
    <property type="match status" value="1"/>
</dbReference>
<dbReference type="AlphaFoldDB" id="A0A7L1EK34"/>
<dbReference type="SUPFAM" id="SSF52047">
    <property type="entry name" value="RNI-like"/>
    <property type="match status" value="1"/>
</dbReference>
<feature type="non-terminal residue" evidence="5">
    <location>
        <position position="79"/>
    </location>
</feature>
<name>A0A7L1EK34_OENON</name>
<dbReference type="PANTHER" id="PTHR14224:SF9">
    <property type="entry name" value="LEUCINE-RICH REPEAT-CONTAINING PROTEIN 14"/>
    <property type="match status" value="1"/>
</dbReference>
<dbReference type="GO" id="GO:0005737">
    <property type="term" value="C:cytoplasm"/>
    <property type="evidence" value="ECO:0007669"/>
    <property type="project" value="UniProtKB-SubCell"/>
</dbReference>
<comment type="caution">
    <text evidence="5">The sequence shown here is derived from an EMBL/GenBank/DDBJ whole genome shotgun (WGS) entry which is preliminary data.</text>
</comment>
<evidence type="ECO:0000256" key="3">
    <source>
        <dbReference type="ARBA" id="ARBA00022614"/>
    </source>
</evidence>
<dbReference type="Proteomes" id="UP000565754">
    <property type="component" value="Unassembled WGS sequence"/>
</dbReference>
<protein>
    <submittedName>
        <fullName evidence="5">LRC14 protein</fullName>
    </submittedName>
</protein>
<accession>A0A7L1EK34</accession>
<feature type="non-terminal residue" evidence="5">
    <location>
        <position position="1"/>
    </location>
</feature>
<dbReference type="PANTHER" id="PTHR14224">
    <property type="entry name" value="SIMILAR TO PREFERENTIALLY EXPRESSED ANTIGEN IN MELANOMA-LIKE 3"/>
    <property type="match status" value="1"/>
</dbReference>
<gene>
    <name evidence="5" type="primary">Lrrc14_18</name>
    <name evidence="5" type="ORF">OENOEN_R15290</name>
</gene>
<evidence type="ECO:0000313" key="6">
    <source>
        <dbReference type="Proteomes" id="UP000565754"/>
    </source>
</evidence>
<keyword evidence="3" id="KW-0433">Leucine-rich repeat</keyword>
<keyword evidence="6" id="KW-1185">Reference proteome</keyword>
<keyword evidence="2" id="KW-0963">Cytoplasm</keyword>
<organism evidence="5 6">
    <name type="scientific">Oenanthe oenanthe</name>
    <name type="common">Northern wheatear</name>
    <dbReference type="NCBI Taxonomy" id="279966"/>
    <lineage>
        <taxon>Eukaryota</taxon>
        <taxon>Metazoa</taxon>
        <taxon>Chordata</taxon>
        <taxon>Craniata</taxon>
        <taxon>Vertebrata</taxon>
        <taxon>Euteleostomi</taxon>
        <taxon>Archelosauria</taxon>
        <taxon>Archosauria</taxon>
        <taxon>Dinosauria</taxon>
        <taxon>Saurischia</taxon>
        <taxon>Theropoda</taxon>
        <taxon>Coelurosauria</taxon>
        <taxon>Aves</taxon>
        <taxon>Neognathae</taxon>
        <taxon>Neoaves</taxon>
        <taxon>Telluraves</taxon>
        <taxon>Australaves</taxon>
        <taxon>Passeriformes</taxon>
        <taxon>Muscicapidae</taxon>
        <taxon>Oenanthe</taxon>
    </lineage>
</organism>
<evidence type="ECO:0000256" key="2">
    <source>
        <dbReference type="ARBA" id="ARBA00022490"/>
    </source>
</evidence>
<evidence type="ECO:0000313" key="5">
    <source>
        <dbReference type="EMBL" id="NXM89084.1"/>
    </source>
</evidence>
<dbReference type="InterPro" id="IPR032675">
    <property type="entry name" value="LRR_dom_sf"/>
</dbReference>
<proteinExistence type="predicted"/>
<keyword evidence="4" id="KW-0677">Repeat</keyword>
<comment type="subcellular location">
    <subcellularLocation>
        <location evidence="1">Cytoplasm</location>
    </subcellularLocation>
</comment>